<feature type="signal peptide" evidence="1">
    <location>
        <begin position="1"/>
        <end position="23"/>
    </location>
</feature>
<protein>
    <submittedName>
        <fullName evidence="2">Uncharacterized protein</fullName>
    </submittedName>
</protein>
<dbReference type="EMBL" id="QGKY02000164">
    <property type="protein sequence ID" value="KAF2594774.1"/>
    <property type="molecule type" value="Genomic_DNA"/>
</dbReference>
<name>A0A8S9KJ90_BRACR</name>
<proteinExistence type="predicted"/>
<feature type="chain" id="PRO_5035932609" evidence="1">
    <location>
        <begin position="24"/>
        <end position="144"/>
    </location>
</feature>
<keyword evidence="1" id="KW-0732">Signal</keyword>
<gene>
    <name evidence="2" type="ORF">F2Q70_00044573</name>
</gene>
<accession>A0A8S9KJ90</accession>
<evidence type="ECO:0000256" key="1">
    <source>
        <dbReference type="SAM" id="SignalP"/>
    </source>
</evidence>
<comment type="caution">
    <text evidence="2">The sequence shown here is derived from an EMBL/GenBank/DDBJ whole genome shotgun (WGS) entry which is preliminary data.</text>
</comment>
<sequence length="144" mass="16246">MQITPKILQTLVMIFQILTSITPLSPHDDDDLIAASISHKIVVLPYLVTPKRRKICKIVLAHTTRKEPHTRQQIPRKQVGEVLSVIPSKTSRKIVGVVTTIFEEIQANTFIRESLEVAQQLPTTENCRKSLKKSDGVRQFIVGI</sequence>
<reference evidence="2" key="1">
    <citation type="submission" date="2019-12" db="EMBL/GenBank/DDBJ databases">
        <title>Genome sequencing and annotation of Brassica cretica.</title>
        <authorList>
            <person name="Studholme D.J."/>
            <person name="Sarris P.F."/>
        </authorList>
    </citation>
    <scope>NUCLEOTIDE SEQUENCE</scope>
    <source>
        <strain evidence="2">PFS-102/07</strain>
        <tissue evidence="2">Leaf</tissue>
    </source>
</reference>
<dbReference type="AlphaFoldDB" id="A0A8S9KJ90"/>
<organism evidence="2">
    <name type="scientific">Brassica cretica</name>
    <name type="common">Mustard</name>
    <dbReference type="NCBI Taxonomy" id="69181"/>
    <lineage>
        <taxon>Eukaryota</taxon>
        <taxon>Viridiplantae</taxon>
        <taxon>Streptophyta</taxon>
        <taxon>Embryophyta</taxon>
        <taxon>Tracheophyta</taxon>
        <taxon>Spermatophyta</taxon>
        <taxon>Magnoliopsida</taxon>
        <taxon>eudicotyledons</taxon>
        <taxon>Gunneridae</taxon>
        <taxon>Pentapetalae</taxon>
        <taxon>rosids</taxon>
        <taxon>malvids</taxon>
        <taxon>Brassicales</taxon>
        <taxon>Brassicaceae</taxon>
        <taxon>Brassiceae</taxon>
        <taxon>Brassica</taxon>
    </lineage>
</organism>
<evidence type="ECO:0000313" key="2">
    <source>
        <dbReference type="EMBL" id="KAF2594774.1"/>
    </source>
</evidence>